<evidence type="ECO:0000256" key="2">
    <source>
        <dbReference type="ARBA" id="ARBA00023002"/>
    </source>
</evidence>
<dbReference type="InterPro" id="IPR036291">
    <property type="entry name" value="NAD(P)-bd_dom_sf"/>
</dbReference>
<dbReference type="Gene3D" id="3.40.50.720">
    <property type="entry name" value="NAD(P)-binding Rossmann-like Domain"/>
    <property type="match status" value="1"/>
</dbReference>
<dbReference type="CDD" id="cd05233">
    <property type="entry name" value="SDR_c"/>
    <property type="match status" value="1"/>
</dbReference>
<name>A0A438N3Z4_EXOME</name>
<evidence type="ECO:0008006" key="5">
    <source>
        <dbReference type="Google" id="ProtNLM"/>
    </source>
</evidence>
<sequence length="319" mass="35387">MASRPPSHWGVDFTETIHTKAEGSTLPENNKVSTPFVVVVTGAGKGLGYNISLAYARAGVSGIVISSRTQSDLDKLSKDLLQINPQIQILAQITDTTKPEDVKKLADQVRETFGGRLDVVVANAGIISKYLYDEDPQTGEKTKRRLPVGIIEDDDFQRVININLLGTYYTAKYMTPLLLDKTNNQSSVRAFVAVTSLASHVDRSEFIPTAYNVSKLAMNRIIEHIHNDHVNHGIQAFALHPGAVITPQTELHSTKEGDGWATLLTDDISLPGGFLTWLTKERREWLGGRYLAAAWDVDQLEAKKDEIVKDDKFKFRMVV</sequence>
<accession>A0A438N3Z4</accession>
<dbReference type="InterPro" id="IPR002347">
    <property type="entry name" value="SDR_fam"/>
</dbReference>
<dbReference type="SUPFAM" id="SSF51735">
    <property type="entry name" value="NAD(P)-binding Rossmann-fold domains"/>
    <property type="match status" value="1"/>
</dbReference>
<dbReference type="PRINTS" id="PR00081">
    <property type="entry name" value="GDHRDH"/>
</dbReference>
<comment type="similarity">
    <text evidence="1">Belongs to the short-chain dehydrogenases/reductases (SDR) family.</text>
</comment>
<comment type="caution">
    <text evidence="3">The sequence shown here is derived from an EMBL/GenBank/DDBJ whole genome shotgun (WGS) entry which is preliminary data.</text>
</comment>
<evidence type="ECO:0000313" key="3">
    <source>
        <dbReference type="EMBL" id="RVX70400.1"/>
    </source>
</evidence>
<keyword evidence="2" id="KW-0560">Oxidoreductase</keyword>
<proteinExistence type="inferred from homology"/>
<evidence type="ECO:0000256" key="1">
    <source>
        <dbReference type="ARBA" id="ARBA00006484"/>
    </source>
</evidence>
<protein>
    <recommendedName>
        <fullName evidence="5">NAD(P)-binding protein</fullName>
    </recommendedName>
</protein>
<reference evidence="3 4" key="1">
    <citation type="submission" date="2017-03" db="EMBL/GenBank/DDBJ databases">
        <title>Genomes of endolithic fungi from Antarctica.</title>
        <authorList>
            <person name="Coleine C."/>
            <person name="Masonjones S."/>
            <person name="Stajich J.E."/>
        </authorList>
    </citation>
    <scope>NUCLEOTIDE SEQUENCE [LARGE SCALE GENOMIC DNA]</scope>
    <source>
        <strain evidence="3 4">CCFEE 6314</strain>
    </source>
</reference>
<evidence type="ECO:0000313" key="4">
    <source>
        <dbReference type="Proteomes" id="UP000288859"/>
    </source>
</evidence>
<gene>
    <name evidence="3" type="ORF">B0A52_05899</name>
</gene>
<dbReference type="OrthoDB" id="1933717at2759"/>
<organism evidence="3 4">
    <name type="scientific">Exophiala mesophila</name>
    <name type="common">Black yeast-like fungus</name>
    <dbReference type="NCBI Taxonomy" id="212818"/>
    <lineage>
        <taxon>Eukaryota</taxon>
        <taxon>Fungi</taxon>
        <taxon>Dikarya</taxon>
        <taxon>Ascomycota</taxon>
        <taxon>Pezizomycotina</taxon>
        <taxon>Eurotiomycetes</taxon>
        <taxon>Chaetothyriomycetidae</taxon>
        <taxon>Chaetothyriales</taxon>
        <taxon>Herpotrichiellaceae</taxon>
        <taxon>Exophiala</taxon>
    </lineage>
</organism>
<dbReference type="GO" id="GO:0050664">
    <property type="term" value="F:oxidoreductase activity, acting on NAD(P)H, oxygen as acceptor"/>
    <property type="evidence" value="ECO:0007669"/>
    <property type="project" value="TreeGrafter"/>
</dbReference>
<dbReference type="GO" id="GO:0016616">
    <property type="term" value="F:oxidoreductase activity, acting on the CH-OH group of donors, NAD or NADP as acceptor"/>
    <property type="evidence" value="ECO:0007669"/>
    <property type="project" value="UniProtKB-ARBA"/>
</dbReference>
<dbReference type="Proteomes" id="UP000288859">
    <property type="component" value="Unassembled WGS sequence"/>
</dbReference>
<dbReference type="PANTHER" id="PTHR43008">
    <property type="entry name" value="BENZIL REDUCTASE"/>
    <property type="match status" value="1"/>
</dbReference>
<dbReference type="AlphaFoldDB" id="A0A438N3Z4"/>
<dbReference type="VEuPathDB" id="FungiDB:PV10_00915"/>
<dbReference type="EMBL" id="NAJM01000023">
    <property type="protein sequence ID" value="RVX70400.1"/>
    <property type="molecule type" value="Genomic_DNA"/>
</dbReference>
<dbReference type="Pfam" id="PF00106">
    <property type="entry name" value="adh_short"/>
    <property type="match status" value="1"/>
</dbReference>
<dbReference type="PANTHER" id="PTHR43008:SF7">
    <property type="entry name" value="SHORT CHAIN DEHYDROGENASE_REDUCTASE (AFU_ORTHOLOGUE AFUA_2G00830)"/>
    <property type="match status" value="1"/>
</dbReference>